<evidence type="ECO:0000259" key="1">
    <source>
        <dbReference type="Pfam" id="PF00535"/>
    </source>
</evidence>
<name>A0ABY2DPH5_9FLAO</name>
<dbReference type="RefSeq" id="WP_132071962.1">
    <property type="nucleotide sequence ID" value="NZ_SMLH01000008.1"/>
</dbReference>
<dbReference type="PANTHER" id="PTHR43685">
    <property type="entry name" value="GLYCOSYLTRANSFERASE"/>
    <property type="match status" value="1"/>
</dbReference>
<dbReference type="Proteomes" id="UP000294685">
    <property type="component" value="Unassembled WGS sequence"/>
</dbReference>
<evidence type="ECO:0000313" key="2">
    <source>
        <dbReference type="EMBL" id="TDE28049.1"/>
    </source>
</evidence>
<accession>A0ABY2DPH5</accession>
<dbReference type="Pfam" id="PF00535">
    <property type="entry name" value="Glycos_transf_2"/>
    <property type="match status" value="1"/>
</dbReference>
<dbReference type="InterPro" id="IPR050834">
    <property type="entry name" value="Glycosyltransf_2"/>
</dbReference>
<dbReference type="InterPro" id="IPR029044">
    <property type="entry name" value="Nucleotide-diphossugar_trans"/>
</dbReference>
<proteinExistence type="predicted"/>
<evidence type="ECO:0000313" key="3">
    <source>
        <dbReference type="Proteomes" id="UP000294685"/>
    </source>
</evidence>
<sequence length="340" mass="40391">MENNKFISIILPVYNGEKYLADSIESCLNQTYRNLELIIVNDCSTDNTFDIANRYAAADDRIRIINNKENKKLPASLNIGHKECKGDFITWTSHDNLYELNALEVLLNEILKENTDIVYSDFVLIDGRGDKLREVQLPGIENIIFGNFIGTCFLYRKEVYQRNNGYNDFFFLVEDYDFWLRSVLHSSYSHVKKTLYYYRKHSESLTNQIITNDNENKLWKENINKMYVNFCKIIMVTDYDKVSELLSNNLTHQKIDLEWIINNHFEIQNFKMKLKQNQNFGKNVLIEKVFLEMIIKVMISDHNHKNNFLRLVFIVKKYASSLDKKNIKTLIKYSFFNFKY</sequence>
<organism evidence="2 3">
    <name type="scientific">Flavobacterium ranwuense</name>
    <dbReference type="NCBI Taxonomy" id="2541725"/>
    <lineage>
        <taxon>Bacteria</taxon>
        <taxon>Pseudomonadati</taxon>
        <taxon>Bacteroidota</taxon>
        <taxon>Flavobacteriia</taxon>
        <taxon>Flavobacteriales</taxon>
        <taxon>Flavobacteriaceae</taxon>
        <taxon>Flavobacterium</taxon>
    </lineage>
</organism>
<feature type="domain" description="Glycosyltransferase 2-like" evidence="1">
    <location>
        <begin position="8"/>
        <end position="160"/>
    </location>
</feature>
<keyword evidence="3" id="KW-1185">Reference proteome</keyword>
<dbReference type="InterPro" id="IPR001173">
    <property type="entry name" value="Glyco_trans_2-like"/>
</dbReference>
<dbReference type="SUPFAM" id="SSF53448">
    <property type="entry name" value="Nucleotide-diphospho-sugar transferases"/>
    <property type="match status" value="1"/>
</dbReference>
<dbReference type="EMBL" id="SMLH01000008">
    <property type="protein sequence ID" value="TDE28049.1"/>
    <property type="molecule type" value="Genomic_DNA"/>
</dbReference>
<comment type="caution">
    <text evidence="2">The sequence shown here is derived from an EMBL/GenBank/DDBJ whole genome shotgun (WGS) entry which is preliminary data.</text>
</comment>
<dbReference type="Gene3D" id="3.90.550.10">
    <property type="entry name" value="Spore Coat Polysaccharide Biosynthesis Protein SpsA, Chain A"/>
    <property type="match status" value="1"/>
</dbReference>
<protein>
    <submittedName>
        <fullName evidence="2">Glycosyltransferase family 2 protein</fullName>
    </submittedName>
</protein>
<reference evidence="2 3" key="1">
    <citation type="submission" date="2019-03" db="EMBL/GenBank/DDBJ databases">
        <title>Novel species of Flavobacterium.</title>
        <authorList>
            <person name="Liu Q."/>
            <person name="Xin Y.-H."/>
        </authorList>
    </citation>
    <scope>NUCLEOTIDE SEQUENCE [LARGE SCALE GENOMIC DNA]</scope>
    <source>
        <strain evidence="2 3">LB2P22</strain>
    </source>
</reference>
<dbReference type="PANTHER" id="PTHR43685:SF2">
    <property type="entry name" value="GLYCOSYLTRANSFERASE 2-LIKE DOMAIN-CONTAINING PROTEIN"/>
    <property type="match status" value="1"/>
</dbReference>
<dbReference type="CDD" id="cd00761">
    <property type="entry name" value="Glyco_tranf_GTA_type"/>
    <property type="match status" value="1"/>
</dbReference>
<gene>
    <name evidence="2" type="ORF">E0I61_13190</name>
</gene>